<gene>
    <name evidence="2" type="ORF">FG383_13925</name>
</gene>
<sequence length="325" mass="33369">MHGNITDVPGVKVGNLENAEALTGCTIVVVEEGAVCGVDVRGSAPGTRETDLLDPINKIDEVHAISLAGGSAFGLDAASGVMQYLEEQGIGLDVGVAKVPIVPSAVLFDLPIGNSTIRPDRQMGYEAAKKASIGPFPFGNIGAGCGATVGKITGIENCMKGGLGSASLTFENGLVIGAIVAVNAVGDIRNPLTREILAGPIDPKTEELIDSIAYLQQNASTDHILPGTNTTIGAVAVNAKLTKAEAKKIAQITQNALARTIFPVHTTMDGDTVFALATGGDVYPVDFLGNMAAQVMEEAIIVAIKAADAVEGVPSYKSLKHKVIS</sequence>
<name>A0A544T2L0_9BACI</name>
<dbReference type="InterPro" id="IPR005321">
    <property type="entry name" value="Peptidase_S58_DmpA"/>
</dbReference>
<accession>A0A544T2L0</accession>
<comment type="caution">
    <text evidence="2">The sequence shown here is derived from an EMBL/GenBank/DDBJ whole genome shotgun (WGS) entry which is preliminary data.</text>
</comment>
<evidence type="ECO:0000256" key="1">
    <source>
        <dbReference type="ARBA" id="ARBA00007068"/>
    </source>
</evidence>
<dbReference type="GO" id="GO:0004177">
    <property type="term" value="F:aminopeptidase activity"/>
    <property type="evidence" value="ECO:0007669"/>
    <property type="project" value="TreeGrafter"/>
</dbReference>
<dbReference type="InterPro" id="IPR016117">
    <property type="entry name" value="ArgJ-like_dom_sf"/>
</dbReference>
<dbReference type="PANTHER" id="PTHR36512">
    <property type="entry name" value="D-AMINOPEPTIDASE"/>
    <property type="match status" value="1"/>
</dbReference>
<dbReference type="CDD" id="cd02252">
    <property type="entry name" value="nylC_like"/>
    <property type="match status" value="1"/>
</dbReference>
<protein>
    <submittedName>
        <fullName evidence="2">P1 family peptidase</fullName>
    </submittedName>
</protein>
<dbReference type="AlphaFoldDB" id="A0A544T2L0"/>
<dbReference type="Pfam" id="PF03576">
    <property type="entry name" value="Peptidase_S58"/>
    <property type="match status" value="1"/>
</dbReference>
<proteinExistence type="inferred from homology"/>
<evidence type="ECO:0000313" key="2">
    <source>
        <dbReference type="EMBL" id="TQR11654.1"/>
    </source>
</evidence>
<dbReference type="OrthoDB" id="9808347at2"/>
<dbReference type="Gene3D" id="3.60.70.12">
    <property type="entry name" value="L-amino peptidase D-ALA esterase/amidase"/>
    <property type="match status" value="1"/>
</dbReference>
<dbReference type="Proteomes" id="UP000318937">
    <property type="component" value="Unassembled WGS sequence"/>
</dbReference>
<dbReference type="EMBL" id="VDGG01000030">
    <property type="protein sequence ID" value="TQR11654.1"/>
    <property type="molecule type" value="Genomic_DNA"/>
</dbReference>
<keyword evidence="3" id="KW-1185">Reference proteome</keyword>
<reference evidence="2 3" key="1">
    <citation type="submission" date="2019-05" db="EMBL/GenBank/DDBJ databases">
        <title>Psychrobacillus vulpis sp. nov., a new species isolated from feces of a red fox that inhabits in The Tablas de Daimiel Natural Park, Albacete, Spain.</title>
        <authorList>
            <person name="Rodriguez M."/>
            <person name="Reina J.C."/>
            <person name="Bejar V."/>
            <person name="Llamas I."/>
        </authorList>
    </citation>
    <scope>NUCLEOTIDE SEQUENCE [LARGE SCALE GENOMIC DNA]</scope>
    <source>
        <strain evidence="2 3">NHI-2</strain>
    </source>
</reference>
<dbReference type="SUPFAM" id="SSF56266">
    <property type="entry name" value="DmpA/ArgJ-like"/>
    <property type="match status" value="1"/>
</dbReference>
<organism evidence="2 3">
    <name type="scientific">Psychrobacillus soli</name>
    <dbReference type="NCBI Taxonomy" id="1543965"/>
    <lineage>
        <taxon>Bacteria</taxon>
        <taxon>Bacillati</taxon>
        <taxon>Bacillota</taxon>
        <taxon>Bacilli</taxon>
        <taxon>Bacillales</taxon>
        <taxon>Bacillaceae</taxon>
        <taxon>Psychrobacillus</taxon>
    </lineage>
</organism>
<evidence type="ECO:0000313" key="3">
    <source>
        <dbReference type="Proteomes" id="UP000318937"/>
    </source>
</evidence>
<dbReference type="PANTHER" id="PTHR36512:SF3">
    <property type="entry name" value="BLR5678 PROTEIN"/>
    <property type="match status" value="1"/>
</dbReference>
<comment type="similarity">
    <text evidence="1">Belongs to the peptidase S58 family.</text>
</comment>